<dbReference type="AlphaFoldDB" id="A0A914YYP7"/>
<sequence>MKSVREIGRLFFLELQLASGNHMCRVVDVSQLHNFVMDFYENRDQMFKIVRKEAVENIYETLFMSLVSEPAES</sequence>
<dbReference type="Proteomes" id="UP000887577">
    <property type="component" value="Unplaced"/>
</dbReference>
<proteinExistence type="predicted"/>
<evidence type="ECO:0000313" key="2">
    <source>
        <dbReference type="WBParaSite" id="PSU_v2.g5222.t1"/>
    </source>
</evidence>
<reference evidence="2" key="1">
    <citation type="submission" date="2022-11" db="UniProtKB">
        <authorList>
            <consortium name="WormBaseParasite"/>
        </authorList>
    </citation>
    <scope>IDENTIFICATION</scope>
</reference>
<keyword evidence="1" id="KW-1185">Reference proteome</keyword>
<organism evidence="1 2">
    <name type="scientific">Panagrolaimus superbus</name>
    <dbReference type="NCBI Taxonomy" id="310955"/>
    <lineage>
        <taxon>Eukaryota</taxon>
        <taxon>Metazoa</taxon>
        <taxon>Ecdysozoa</taxon>
        <taxon>Nematoda</taxon>
        <taxon>Chromadorea</taxon>
        <taxon>Rhabditida</taxon>
        <taxon>Tylenchina</taxon>
        <taxon>Panagrolaimomorpha</taxon>
        <taxon>Panagrolaimoidea</taxon>
        <taxon>Panagrolaimidae</taxon>
        <taxon>Panagrolaimus</taxon>
    </lineage>
</organism>
<evidence type="ECO:0000313" key="1">
    <source>
        <dbReference type="Proteomes" id="UP000887577"/>
    </source>
</evidence>
<name>A0A914YYP7_9BILA</name>
<protein>
    <submittedName>
        <fullName evidence="2">Uncharacterized protein</fullName>
    </submittedName>
</protein>
<accession>A0A914YYP7</accession>
<dbReference type="WBParaSite" id="PSU_v2.g5222.t1">
    <property type="protein sequence ID" value="PSU_v2.g5222.t1"/>
    <property type="gene ID" value="PSU_v2.g5222"/>
</dbReference>